<feature type="region of interest" description="Disordered" evidence="1">
    <location>
        <begin position="106"/>
        <end position="142"/>
    </location>
</feature>
<dbReference type="EMBL" id="WWBZ02000050">
    <property type="protein sequence ID" value="KAF4304833.1"/>
    <property type="molecule type" value="Genomic_DNA"/>
</dbReference>
<feature type="compositionally biased region" description="Low complexity" evidence="1">
    <location>
        <begin position="120"/>
        <end position="142"/>
    </location>
</feature>
<dbReference type="Proteomes" id="UP000572817">
    <property type="component" value="Unassembled WGS sequence"/>
</dbReference>
<reference evidence="2" key="1">
    <citation type="submission" date="2020-04" db="EMBL/GenBank/DDBJ databases">
        <title>Genome Assembly and Annotation of Botryosphaeria dothidea sdau 11-99, a Latent Pathogen of Apple Fruit Ring Rot in China.</title>
        <authorList>
            <person name="Yu C."/>
            <person name="Diao Y."/>
            <person name="Lu Q."/>
            <person name="Zhao J."/>
            <person name="Cui S."/>
            <person name="Peng C."/>
            <person name="He B."/>
            <person name="Liu H."/>
        </authorList>
    </citation>
    <scope>NUCLEOTIDE SEQUENCE [LARGE SCALE GENOMIC DNA]</scope>
    <source>
        <strain evidence="2">Sdau11-99</strain>
    </source>
</reference>
<protein>
    <submittedName>
        <fullName evidence="2">Uncharacterized protein</fullName>
    </submittedName>
</protein>
<sequence>MIFQAHMITNANINPPTQTSLHLDEYRSAEDIKTCVASPSPLISTQARETTQPSAWTRRSGLSQLVRLPVTLTHLSPFFTCAVVNVLRRLPLRLVLHRPELGLLRKQRQHHHHHHRPSRRTSQPPQQQPTATTAAATAAPDL</sequence>
<evidence type="ECO:0000313" key="3">
    <source>
        <dbReference type="Proteomes" id="UP000572817"/>
    </source>
</evidence>
<organism evidence="2 3">
    <name type="scientific">Botryosphaeria dothidea</name>
    <dbReference type="NCBI Taxonomy" id="55169"/>
    <lineage>
        <taxon>Eukaryota</taxon>
        <taxon>Fungi</taxon>
        <taxon>Dikarya</taxon>
        <taxon>Ascomycota</taxon>
        <taxon>Pezizomycotina</taxon>
        <taxon>Dothideomycetes</taxon>
        <taxon>Dothideomycetes incertae sedis</taxon>
        <taxon>Botryosphaeriales</taxon>
        <taxon>Botryosphaeriaceae</taxon>
        <taxon>Botryosphaeria</taxon>
    </lineage>
</organism>
<evidence type="ECO:0000256" key="1">
    <source>
        <dbReference type="SAM" id="MobiDB-lite"/>
    </source>
</evidence>
<proteinExistence type="predicted"/>
<comment type="caution">
    <text evidence="2">The sequence shown here is derived from an EMBL/GenBank/DDBJ whole genome shotgun (WGS) entry which is preliminary data.</text>
</comment>
<accession>A0A8H4ITE8</accession>
<name>A0A8H4ITE8_9PEZI</name>
<keyword evidence="3" id="KW-1185">Reference proteome</keyword>
<dbReference type="AlphaFoldDB" id="A0A8H4ITE8"/>
<evidence type="ECO:0000313" key="2">
    <source>
        <dbReference type="EMBL" id="KAF4304833.1"/>
    </source>
</evidence>
<feature type="compositionally biased region" description="Basic residues" evidence="1">
    <location>
        <begin position="106"/>
        <end position="119"/>
    </location>
</feature>
<gene>
    <name evidence="2" type="ORF">GTA08_BOTSDO14219</name>
</gene>